<evidence type="ECO:0000259" key="1">
    <source>
        <dbReference type="PROSITE" id="PS50911"/>
    </source>
</evidence>
<dbReference type="InterPro" id="IPR013688">
    <property type="entry name" value="GBS_Bsp-like"/>
</dbReference>
<name>A0ABR6WL18_9FIRM</name>
<dbReference type="Pfam" id="PF08481">
    <property type="entry name" value="GBS_Bsp-like"/>
    <property type="match status" value="1"/>
</dbReference>
<dbReference type="Pfam" id="PF07538">
    <property type="entry name" value="ChW"/>
    <property type="match status" value="3"/>
</dbReference>
<dbReference type="Gene3D" id="3.90.1720.10">
    <property type="entry name" value="endopeptidase domain like (from Nostoc punctiforme)"/>
    <property type="match status" value="1"/>
</dbReference>
<reference evidence="2 3" key="1">
    <citation type="journal article" date="2020" name="mSystems">
        <title>Defining Genomic and Predicted Metabolic Features of the Acetobacterium Genus.</title>
        <authorList>
            <person name="Ross D.E."/>
            <person name="Marshall C.W."/>
            <person name="Gulliver D."/>
            <person name="May H.D."/>
            <person name="Norman R.S."/>
        </authorList>
    </citation>
    <scope>NUCLEOTIDE SEQUENCE [LARGE SCALE GENOMIC DNA]</scope>
    <source>
        <strain evidence="2 3">DSM 9173</strain>
    </source>
</reference>
<evidence type="ECO:0000313" key="3">
    <source>
        <dbReference type="Proteomes" id="UP000653358"/>
    </source>
</evidence>
<gene>
    <name evidence="2" type="ORF">GH807_09110</name>
</gene>
<keyword evidence="3" id="KW-1185">Reference proteome</keyword>
<dbReference type="RefSeq" id="WP_148603023.1">
    <property type="nucleotide sequence ID" value="NZ_RXYB01000005.1"/>
</dbReference>
<dbReference type="Pfam" id="PF05257">
    <property type="entry name" value="CHAP"/>
    <property type="match status" value="1"/>
</dbReference>
<sequence length="476" mass="52024">MIDWFSKRLGCCIVLLLALAIFPVGVLANDNIVTREMLPGDVASGNVNINALDEENVTTSNSIEASSSFTPRFTAPTRDNVDYYENNLYYQNGYGMPNCTAYAWGRAYELLGRVPNLSKYNANQWWDYNLDNSIYAYGSTPKLGAIACWGGSECGHVAVVEAISGNKVTISESSWSGCLFDNDTYTVGSENATSVGNFQGYIYLDDFYTDTTPPTIANAQITDVDAEGFTVTCNVSDNESGIDYVMFPTWTDANGQDDITWNKGTIDGDTAKCRILYSDHHYESGAYTVHIYAYDKAGLSSAVPIGAIVKSIDNSALKSVSASYQTQIQDIGWQELKKNGQISGTSGQSKRLEGIKINVDNQGYNVGVAYSTHIENIGWQDYVSNGDLSGTVGQCLRLEAIKMKLTGADASKFDIYYRVHAENFGWLDWAKNGEESGTAGYGYRLEAIEIQIVPHGDSVPADTTPVDVTQTFVQNV</sequence>
<dbReference type="Proteomes" id="UP000653358">
    <property type="component" value="Unassembled WGS sequence"/>
</dbReference>
<dbReference type="SUPFAM" id="SSF54001">
    <property type="entry name" value="Cysteine proteinases"/>
    <property type="match status" value="1"/>
</dbReference>
<dbReference type="SMART" id="SM00728">
    <property type="entry name" value="ChW"/>
    <property type="match status" value="3"/>
</dbReference>
<dbReference type="InterPro" id="IPR038765">
    <property type="entry name" value="Papain-like_cys_pep_sf"/>
</dbReference>
<accession>A0ABR6WL18</accession>
<protein>
    <submittedName>
        <fullName evidence="2">CHAP domain-containing protein</fullName>
    </submittedName>
</protein>
<dbReference type="InterPro" id="IPR007921">
    <property type="entry name" value="CHAP_dom"/>
</dbReference>
<dbReference type="PROSITE" id="PS50911">
    <property type="entry name" value="CHAP"/>
    <property type="match status" value="1"/>
</dbReference>
<dbReference type="EMBL" id="WJBB01000009">
    <property type="protein sequence ID" value="MBC3797205.1"/>
    <property type="molecule type" value="Genomic_DNA"/>
</dbReference>
<dbReference type="Gene3D" id="2.60.40.3760">
    <property type="match status" value="1"/>
</dbReference>
<comment type="caution">
    <text evidence="2">The sequence shown here is derived from an EMBL/GenBank/DDBJ whole genome shotgun (WGS) entry which is preliminary data.</text>
</comment>
<dbReference type="InterPro" id="IPR006637">
    <property type="entry name" value="ChW"/>
</dbReference>
<evidence type="ECO:0000313" key="2">
    <source>
        <dbReference type="EMBL" id="MBC3797205.1"/>
    </source>
</evidence>
<organism evidence="2 3">
    <name type="scientific">Acetobacterium tundrae</name>
    <dbReference type="NCBI Taxonomy" id="132932"/>
    <lineage>
        <taxon>Bacteria</taxon>
        <taxon>Bacillati</taxon>
        <taxon>Bacillota</taxon>
        <taxon>Clostridia</taxon>
        <taxon>Eubacteriales</taxon>
        <taxon>Eubacteriaceae</taxon>
        <taxon>Acetobacterium</taxon>
    </lineage>
</organism>
<proteinExistence type="predicted"/>
<feature type="domain" description="Peptidase C51" evidence="1">
    <location>
        <begin position="74"/>
        <end position="203"/>
    </location>
</feature>